<dbReference type="PANTHER" id="PTHR11439">
    <property type="entry name" value="GAG-POL-RELATED RETROTRANSPOSON"/>
    <property type="match status" value="1"/>
</dbReference>
<proteinExistence type="predicted"/>
<dbReference type="AlphaFoldDB" id="A0A5D3BM30"/>
<dbReference type="PANTHER" id="PTHR11439:SF467">
    <property type="entry name" value="INTEGRASE CATALYTIC DOMAIN-CONTAINING PROTEIN"/>
    <property type="match status" value="1"/>
</dbReference>
<evidence type="ECO:0000313" key="4">
    <source>
        <dbReference type="Proteomes" id="UP000321947"/>
    </source>
</evidence>
<sequence length="241" mass="28253">MLLSLVVQEDLELEQLDVKIACLHGDLTEEIYMNQPQGYIEKDDMLLAGKSISHIKRVKTILNEEFDMKELRESRRILDIDISRERTKRTLTIDQSNYYYKVTDRILFPNWRQPFKLDGFITVVVALSSTEVEYVALSEATKEAISLKGFLKDFGISQKSVKLYCENQSTIHLSKNQQYHGRTKHTNIKFHFIREQIEKQEVEVLKVQTSENAADMLTKVVTRMKFLKCLQTIRFLEPEKE</sequence>
<accession>A0A5D3BM30</accession>
<name>A0A5D3BM30_CUCMM</name>
<dbReference type="OrthoDB" id="418237at2759"/>
<dbReference type="EMBL" id="SSTD01017575">
    <property type="protein sequence ID" value="TYJ99771.1"/>
    <property type="molecule type" value="Genomic_DNA"/>
</dbReference>
<evidence type="ECO:0000313" key="2">
    <source>
        <dbReference type="EMBL" id="TYJ99771.1"/>
    </source>
</evidence>
<protein>
    <submittedName>
        <fullName evidence="2">Pol polyprotein</fullName>
    </submittedName>
</protein>
<evidence type="ECO:0000313" key="1">
    <source>
        <dbReference type="EMBL" id="KAA0059757.1"/>
    </source>
</evidence>
<dbReference type="STRING" id="1194695.A0A5D3BM30"/>
<dbReference type="Proteomes" id="UP000321393">
    <property type="component" value="Unassembled WGS sequence"/>
</dbReference>
<reference evidence="3 4" key="1">
    <citation type="submission" date="2019-08" db="EMBL/GenBank/DDBJ databases">
        <title>Draft genome sequences of two oriental melons (Cucumis melo L. var makuwa).</title>
        <authorList>
            <person name="Kwon S.-Y."/>
        </authorList>
    </citation>
    <scope>NUCLEOTIDE SEQUENCE [LARGE SCALE GENOMIC DNA]</scope>
    <source>
        <strain evidence="4">cv. Chang Bougi</strain>
        <strain evidence="3">cv. SW 3</strain>
        <tissue evidence="2">Leaf</tissue>
    </source>
</reference>
<evidence type="ECO:0000313" key="3">
    <source>
        <dbReference type="Proteomes" id="UP000321393"/>
    </source>
</evidence>
<dbReference type="Proteomes" id="UP000321947">
    <property type="component" value="Unassembled WGS sequence"/>
</dbReference>
<gene>
    <name evidence="2" type="ORF">E5676_scaffold896G00080</name>
    <name evidence="1" type="ORF">E6C27_scaffold108G00100</name>
</gene>
<dbReference type="EMBL" id="SSTE01005892">
    <property type="protein sequence ID" value="KAA0059757.1"/>
    <property type="molecule type" value="Genomic_DNA"/>
</dbReference>
<dbReference type="CDD" id="cd09272">
    <property type="entry name" value="RNase_HI_RT_Ty1"/>
    <property type="match status" value="1"/>
</dbReference>
<comment type="caution">
    <text evidence="2">The sequence shown here is derived from an EMBL/GenBank/DDBJ whole genome shotgun (WGS) entry which is preliminary data.</text>
</comment>
<organism evidence="2 4">
    <name type="scientific">Cucumis melo var. makuwa</name>
    <name type="common">Oriental melon</name>
    <dbReference type="NCBI Taxonomy" id="1194695"/>
    <lineage>
        <taxon>Eukaryota</taxon>
        <taxon>Viridiplantae</taxon>
        <taxon>Streptophyta</taxon>
        <taxon>Embryophyta</taxon>
        <taxon>Tracheophyta</taxon>
        <taxon>Spermatophyta</taxon>
        <taxon>Magnoliopsida</taxon>
        <taxon>eudicotyledons</taxon>
        <taxon>Gunneridae</taxon>
        <taxon>Pentapetalae</taxon>
        <taxon>rosids</taxon>
        <taxon>fabids</taxon>
        <taxon>Cucurbitales</taxon>
        <taxon>Cucurbitaceae</taxon>
        <taxon>Benincaseae</taxon>
        <taxon>Cucumis</taxon>
    </lineage>
</organism>